<organism evidence="1">
    <name type="scientific">Amphimedon queenslandica</name>
    <name type="common">Sponge</name>
    <dbReference type="NCBI Taxonomy" id="400682"/>
    <lineage>
        <taxon>Eukaryota</taxon>
        <taxon>Metazoa</taxon>
        <taxon>Porifera</taxon>
        <taxon>Demospongiae</taxon>
        <taxon>Heteroscleromorpha</taxon>
        <taxon>Haplosclerida</taxon>
        <taxon>Niphatidae</taxon>
        <taxon>Amphimedon</taxon>
    </lineage>
</organism>
<sequence>KHHSICLALKRFPSLQIGTRIAELLQNIIDEWKLPKEKLFRVLTDNGSNMVAALKTTNNEDDSIEIESDESYY</sequence>
<name>A0A1X7V3K2_AMPQE</name>
<proteinExistence type="predicted"/>
<dbReference type="EnsemblMetazoa" id="Aqu2.1.34541_001">
    <property type="protein sequence ID" value="Aqu2.1.34541_001"/>
    <property type="gene ID" value="Aqu2.1.34541"/>
</dbReference>
<dbReference type="InParanoid" id="A0A1X7V3K2"/>
<protein>
    <recommendedName>
        <fullName evidence="2">DUF659 domain-containing protein</fullName>
    </recommendedName>
</protein>
<evidence type="ECO:0000313" key="1">
    <source>
        <dbReference type="EnsemblMetazoa" id="Aqu2.1.34541_001"/>
    </source>
</evidence>
<reference evidence="1" key="1">
    <citation type="submission" date="2017-05" db="UniProtKB">
        <authorList>
            <consortium name="EnsemblMetazoa"/>
        </authorList>
    </citation>
    <scope>IDENTIFICATION</scope>
</reference>
<dbReference type="AlphaFoldDB" id="A0A1X7V3K2"/>
<evidence type="ECO:0008006" key="2">
    <source>
        <dbReference type="Google" id="ProtNLM"/>
    </source>
</evidence>
<accession>A0A1X7V3K2</accession>